<evidence type="ECO:0000256" key="8">
    <source>
        <dbReference type="SAM" id="Phobius"/>
    </source>
</evidence>
<feature type="transmembrane region" description="Helical" evidence="8">
    <location>
        <begin position="210"/>
        <end position="232"/>
    </location>
</feature>
<feature type="transmembrane region" description="Helical" evidence="8">
    <location>
        <begin position="128"/>
        <end position="149"/>
    </location>
</feature>
<dbReference type="eggNOG" id="COG0580">
    <property type="taxonomic scope" value="Bacteria"/>
</dbReference>
<evidence type="ECO:0000256" key="3">
    <source>
        <dbReference type="ARBA" id="ARBA00022448"/>
    </source>
</evidence>
<evidence type="ECO:0000256" key="6">
    <source>
        <dbReference type="ARBA" id="ARBA00023136"/>
    </source>
</evidence>
<comment type="caution">
    <text evidence="9">The sequence shown here is derived from an EMBL/GenBank/DDBJ whole genome shotgun (WGS) entry which is preliminary data.</text>
</comment>
<dbReference type="GO" id="GO:0015254">
    <property type="term" value="F:glycerol channel activity"/>
    <property type="evidence" value="ECO:0007669"/>
    <property type="project" value="TreeGrafter"/>
</dbReference>
<proteinExistence type="inferred from homology"/>
<dbReference type="SUPFAM" id="SSF81338">
    <property type="entry name" value="Aquaporin-like"/>
    <property type="match status" value="1"/>
</dbReference>
<evidence type="ECO:0000256" key="7">
    <source>
        <dbReference type="RuleBase" id="RU000477"/>
    </source>
</evidence>
<comment type="similarity">
    <text evidence="2 7">Belongs to the MIP/aquaporin (TC 1.A.8) family.</text>
</comment>
<feature type="transmembrane region" description="Helical" evidence="8">
    <location>
        <begin position="61"/>
        <end position="79"/>
    </location>
</feature>
<feature type="transmembrane region" description="Helical" evidence="8">
    <location>
        <begin position="6"/>
        <end position="27"/>
    </location>
</feature>
<keyword evidence="5 8" id="KW-1133">Transmembrane helix</keyword>
<dbReference type="InterPro" id="IPR050363">
    <property type="entry name" value="MIP/Aquaporin"/>
</dbReference>
<evidence type="ECO:0000256" key="2">
    <source>
        <dbReference type="ARBA" id="ARBA00006175"/>
    </source>
</evidence>
<feature type="transmembrane region" description="Helical" evidence="8">
    <location>
        <begin position="86"/>
        <end position="108"/>
    </location>
</feature>
<dbReference type="InterPro" id="IPR023271">
    <property type="entry name" value="Aquaporin-like"/>
</dbReference>
<dbReference type="Gene3D" id="1.20.1080.10">
    <property type="entry name" value="Glycerol uptake facilitator protein"/>
    <property type="match status" value="1"/>
</dbReference>
<dbReference type="PANTHER" id="PTHR43829:SF9">
    <property type="entry name" value="AQUAPORIN-9"/>
    <property type="match status" value="1"/>
</dbReference>
<dbReference type="Proteomes" id="UP000070326">
    <property type="component" value="Unassembled WGS sequence"/>
</dbReference>
<evidence type="ECO:0000256" key="4">
    <source>
        <dbReference type="ARBA" id="ARBA00022692"/>
    </source>
</evidence>
<sequence length="233" mass="24241">MSVYLAEVVGTMILIFFGVGVCASVNLKKSYSNGAGWLTITFGWALGVTLGVYAVGSISGAHLNPAVTLGLAVVGAFPWSQVIGYCIAQVIGAILGACLVYLIYAPHWKETEGNKLGIFATGPAIDRPMLNVISEAVGTFMLVFCIQLINNNKISDGLGAIAIGLLILAMGVSAGGATGYAINPARDLGPRIAYMFLPIGGKKDGNWKYAWVPIVGPLVGGVVGAVLFKMLFV</sequence>
<keyword evidence="6 8" id="KW-0472">Membrane</keyword>
<keyword evidence="3 7" id="KW-0813">Transport</keyword>
<feature type="transmembrane region" description="Helical" evidence="8">
    <location>
        <begin position="34"/>
        <end position="55"/>
    </location>
</feature>
<feature type="transmembrane region" description="Helical" evidence="8">
    <location>
        <begin position="161"/>
        <end position="182"/>
    </location>
</feature>
<dbReference type="EMBL" id="LSQZ01000013">
    <property type="protein sequence ID" value="KXI14161.1"/>
    <property type="molecule type" value="Genomic_DNA"/>
</dbReference>
<reference evidence="9 10" key="1">
    <citation type="submission" date="2016-02" db="EMBL/GenBank/DDBJ databases">
        <authorList>
            <person name="Wen L."/>
            <person name="He K."/>
            <person name="Yang H."/>
        </authorList>
    </citation>
    <scope>NUCLEOTIDE SEQUENCE [LARGE SCALE GENOMIC DNA]</scope>
    <source>
        <strain evidence="9 10">MJR8628A</strain>
    </source>
</reference>
<comment type="subcellular location">
    <subcellularLocation>
        <location evidence="1">Membrane</location>
        <topology evidence="1">Multi-pass membrane protein</topology>
    </subcellularLocation>
</comment>
<gene>
    <name evidence="9" type="ORF">HMPREF3195_00330</name>
</gene>
<dbReference type="PROSITE" id="PS00221">
    <property type="entry name" value="MIP"/>
    <property type="match status" value="1"/>
</dbReference>
<evidence type="ECO:0000256" key="1">
    <source>
        <dbReference type="ARBA" id="ARBA00004141"/>
    </source>
</evidence>
<dbReference type="RefSeq" id="WP_002843371.1">
    <property type="nucleotide sequence ID" value="NZ_CAMPYD010000040.1"/>
</dbReference>
<dbReference type="GO" id="GO:0005886">
    <property type="term" value="C:plasma membrane"/>
    <property type="evidence" value="ECO:0007669"/>
    <property type="project" value="TreeGrafter"/>
</dbReference>
<dbReference type="STRING" id="1261.HMPREF3195_00330"/>
<dbReference type="PATRIC" id="fig|1261.3.peg.885"/>
<keyword evidence="4 7" id="KW-0812">Transmembrane</keyword>
<evidence type="ECO:0000313" key="9">
    <source>
        <dbReference type="EMBL" id="KXI14161.1"/>
    </source>
</evidence>
<dbReference type="PRINTS" id="PR00783">
    <property type="entry name" value="MINTRINSICP"/>
</dbReference>
<accession>A0A135YXT0</accession>
<dbReference type="InterPro" id="IPR022357">
    <property type="entry name" value="MIP_CS"/>
</dbReference>
<dbReference type="NCBIfam" id="TIGR00861">
    <property type="entry name" value="MIP"/>
    <property type="match status" value="1"/>
</dbReference>
<evidence type="ECO:0000313" key="10">
    <source>
        <dbReference type="Proteomes" id="UP000070326"/>
    </source>
</evidence>
<dbReference type="PANTHER" id="PTHR43829">
    <property type="entry name" value="AQUAPORIN OR AQUAGLYCEROPORIN RELATED"/>
    <property type="match status" value="1"/>
</dbReference>
<dbReference type="GeneID" id="79842398"/>
<dbReference type="Pfam" id="PF00230">
    <property type="entry name" value="MIP"/>
    <property type="match status" value="1"/>
</dbReference>
<protein>
    <submittedName>
        <fullName evidence="9">Channel protein, MIP family</fullName>
    </submittedName>
</protein>
<organism evidence="9 10">
    <name type="scientific">Peptostreptococcus anaerobius</name>
    <dbReference type="NCBI Taxonomy" id="1261"/>
    <lineage>
        <taxon>Bacteria</taxon>
        <taxon>Bacillati</taxon>
        <taxon>Bacillota</taxon>
        <taxon>Clostridia</taxon>
        <taxon>Peptostreptococcales</taxon>
        <taxon>Peptostreptococcaceae</taxon>
        <taxon>Peptostreptococcus</taxon>
    </lineage>
</organism>
<dbReference type="AlphaFoldDB" id="A0A135YXT0"/>
<dbReference type="InterPro" id="IPR000425">
    <property type="entry name" value="MIP"/>
</dbReference>
<name>A0A135YXT0_9FIRM</name>
<evidence type="ECO:0000256" key="5">
    <source>
        <dbReference type="ARBA" id="ARBA00022989"/>
    </source>
</evidence>